<proteinExistence type="predicted"/>
<evidence type="ECO:0000256" key="2">
    <source>
        <dbReference type="ARBA" id="ARBA00023054"/>
    </source>
</evidence>
<dbReference type="STRING" id="493475.GARC_3531"/>
<sequence>MRSMTYIFKIILGLSSILLVACQDKKESVEEEVVSPKVTASAELISLKNATIGPPNISRMWQYKIQKMAAENKQVKEGEVILVFDGQRIKNDLIGKQSQLEAEIKKAESDKLKDDATTQDLMLKLAEAEMEYKKAKRKAEIVDESSSNIERLKQQADFRYQTEGLAQAKQKLAHHKKAMVINEKVSVGKIKIMQSRVNRIQQEIVKLSVKAPKDGLVMYQENGNGEKAVVGETVYMGQSLMQLPSLDAVALKAEFSEPDKAKLKQGQGVRVIFEAYPEMAYMGTITKLGHAFYPKSANNPKVIFDAQIELGKTRPDVMRPGMKAKIEVVDQ</sequence>
<comment type="caution">
    <text evidence="4">The sequence shown here is derived from an EMBL/GenBank/DDBJ whole genome shotgun (WGS) entry which is preliminary data.</text>
</comment>
<dbReference type="Proteomes" id="UP000006327">
    <property type="component" value="Unassembled WGS sequence"/>
</dbReference>
<accession>K6ZAM0</accession>
<dbReference type="RefSeq" id="WP_007622436.1">
    <property type="nucleotide sequence ID" value="NZ_BAEO01000054.1"/>
</dbReference>
<dbReference type="OrthoDB" id="9811754at2"/>
<dbReference type="PANTHER" id="PTHR32347:SF23">
    <property type="entry name" value="BLL5650 PROTEIN"/>
    <property type="match status" value="1"/>
</dbReference>
<evidence type="ECO:0000256" key="3">
    <source>
        <dbReference type="SAM" id="Coils"/>
    </source>
</evidence>
<dbReference type="GO" id="GO:0030313">
    <property type="term" value="C:cell envelope"/>
    <property type="evidence" value="ECO:0007669"/>
    <property type="project" value="UniProtKB-SubCell"/>
</dbReference>
<evidence type="ECO:0000313" key="4">
    <source>
        <dbReference type="EMBL" id="GAC20485.1"/>
    </source>
</evidence>
<dbReference type="PROSITE" id="PS51257">
    <property type="entry name" value="PROKAR_LIPOPROTEIN"/>
    <property type="match status" value="1"/>
</dbReference>
<evidence type="ECO:0008006" key="6">
    <source>
        <dbReference type="Google" id="ProtNLM"/>
    </source>
</evidence>
<dbReference type="AlphaFoldDB" id="K6ZAM0"/>
<protein>
    <recommendedName>
        <fullName evidence="6">HlyD family secretion protein</fullName>
    </recommendedName>
</protein>
<comment type="subcellular location">
    <subcellularLocation>
        <location evidence="1">Cell envelope</location>
    </subcellularLocation>
</comment>
<dbReference type="eggNOG" id="COG0845">
    <property type="taxonomic scope" value="Bacteria"/>
</dbReference>
<gene>
    <name evidence="4" type="ORF">GARC_3531</name>
</gene>
<evidence type="ECO:0000256" key="1">
    <source>
        <dbReference type="ARBA" id="ARBA00004196"/>
    </source>
</evidence>
<keyword evidence="2 3" id="KW-0175">Coiled coil</keyword>
<evidence type="ECO:0000313" key="5">
    <source>
        <dbReference type="Proteomes" id="UP000006327"/>
    </source>
</evidence>
<organism evidence="4 5">
    <name type="scientific">Paraglaciecola arctica BSs20135</name>
    <dbReference type="NCBI Taxonomy" id="493475"/>
    <lineage>
        <taxon>Bacteria</taxon>
        <taxon>Pseudomonadati</taxon>
        <taxon>Pseudomonadota</taxon>
        <taxon>Gammaproteobacteria</taxon>
        <taxon>Alteromonadales</taxon>
        <taxon>Alteromonadaceae</taxon>
        <taxon>Paraglaciecola</taxon>
    </lineage>
</organism>
<reference evidence="4 5" key="1">
    <citation type="journal article" date="2017" name="Antonie Van Leeuwenhoek">
        <title>Rhizobium rhizosphaerae sp. nov., a novel species isolated from rice rhizosphere.</title>
        <authorList>
            <person name="Zhao J.J."/>
            <person name="Zhang J."/>
            <person name="Zhang R.J."/>
            <person name="Zhang C.W."/>
            <person name="Yin H.Q."/>
            <person name="Zhang X.X."/>
        </authorList>
    </citation>
    <scope>NUCLEOTIDE SEQUENCE [LARGE SCALE GENOMIC DNA]</scope>
    <source>
        <strain evidence="4 5">BSs20135</strain>
    </source>
</reference>
<dbReference type="InterPro" id="IPR050465">
    <property type="entry name" value="UPF0194_transport"/>
</dbReference>
<keyword evidence="5" id="KW-1185">Reference proteome</keyword>
<dbReference type="EMBL" id="BAEO01000054">
    <property type="protein sequence ID" value="GAC20485.1"/>
    <property type="molecule type" value="Genomic_DNA"/>
</dbReference>
<dbReference type="Gene3D" id="2.40.30.170">
    <property type="match status" value="1"/>
</dbReference>
<dbReference type="PANTHER" id="PTHR32347">
    <property type="entry name" value="EFFLUX SYSTEM COMPONENT YKNX-RELATED"/>
    <property type="match status" value="1"/>
</dbReference>
<feature type="coiled-coil region" evidence="3">
    <location>
        <begin position="90"/>
        <end position="155"/>
    </location>
</feature>
<name>K6ZAM0_9ALTE</name>